<name>A0A816FG90_9BILA</name>
<feature type="domain" description="Alpha-carbonic anhydrase" evidence="7">
    <location>
        <begin position="9"/>
        <end position="251"/>
    </location>
</feature>
<dbReference type="EMBL" id="CAJOBJ010150019">
    <property type="protein sequence ID" value="CAF4801702.1"/>
    <property type="molecule type" value="Genomic_DNA"/>
</dbReference>
<comment type="catalytic activity">
    <reaction evidence="6">
        <text>hydrogencarbonate + H(+) = CO2 + H2O</text>
        <dbReference type="Rhea" id="RHEA:10748"/>
        <dbReference type="ChEBI" id="CHEBI:15377"/>
        <dbReference type="ChEBI" id="CHEBI:15378"/>
        <dbReference type="ChEBI" id="CHEBI:16526"/>
        <dbReference type="ChEBI" id="CHEBI:17544"/>
        <dbReference type="EC" id="4.2.1.1"/>
    </reaction>
</comment>
<evidence type="ECO:0000313" key="14">
    <source>
        <dbReference type="EMBL" id="CAF3808507.1"/>
    </source>
</evidence>
<dbReference type="EMBL" id="CAJNOV010010131">
    <property type="protein sequence ID" value="CAF1393731.1"/>
    <property type="molecule type" value="Genomic_DNA"/>
</dbReference>
<dbReference type="EMBL" id="CAJNRE010019271">
    <property type="protein sequence ID" value="CAF2192380.1"/>
    <property type="molecule type" value="Genomic_DNA"/>
</dbReference>
<dbReference type="EMBL" id="CAJNRG010007272">
    <property type="protein sequence ID" value="CAF2092856.1"/>
    <property type="molecule type" value="Genomic_DNA"/>
</dbReference>
<dbReference type="EMBL" id="CAJOBG010045409">
    <property type="protein sequence ID" value="CAF4443959.1"/>
    <property type="molecule type" value="Genomic_DNA"/>
</dbReference>
<dbReference type="EMBL" id="CAJOBH010000656">
    <property type="protein sequence ID" value="CAF3808507.1"/>
    <property type="molecule type" value="Genomic_DNA"/>
</dbReference>
<sequence length="257" mass="29524">MLSQEQKKLDWTWANSDEWSINFPCANGLCQSPINIKTSDTVPKFFSPLNFSSKYDSDLMFTMANSGQQILMTLPKDSNEQTGDEIFFTGINLIGKYHFSNLHIHWGVDSKQGAEHQIDGNRFAGEAHFVHKNKDTQQLAVLAIFLTVSDIGNESNEWDEYANIASQLTKTDDKTKCVLNLSRLMQMKHTEFYRYEGSLTSPPCTEGIIWTVFRDEVPIREESLNALRQKILPNTYRPVQPLNDRTVFRNYERSPTI</sequence>
<evidence type="ECO:0000259" key="7">
    <source>
        <dbReference type="PROSITE" id="PS51144"/>
    </source>
</evidence>
<evidence type="ECO:0000313" key="12">
    <source>
        <dbReference type="EMBL" id="CAF2192380.1"/>
    </source>
</evidence>
<dbReference type="Pfam" id="PF00194">
    <property type="entry name" value="Carb_anhydrase"/>
    <property type="match status" value="1"/>
</dbReference>
<keyword evidence="4" id="KW-0862">Zinc</keyword>
<evidence type="ECO:0000313" key="10">
    <source>
        <dbReference type="EMBL" id="CAF2060525.1"/>
    </source>
</evidence>
<evidence type="ECO:0000313" key="17">
    <source>
        <dbReference type="EMBL" id="CAF4801702.1"/>
    </source>
</evidence>
<evidence type="ECO:0000313" key="11">
    <source>
        <dbReference type="EMBL" id="CAF2092856.1"/>
    </source>
</evidence>
<dbReference type="EMBL" id="CAJOBI010129163">
    <property type="protein sequence ID" value="CAF4716019.1"/>
    <property type="molecule type" value="Genomic_DNA"/>
</dbReference>
<dbReference type="Proteomes" id="UP000663855">
    <property type="component" value="Unassembled WGS sequence"/>
</dbReference>
<dbReference type="Proteomes" id="UP000676336">
    <property type="component" value="Unassembled WGS sequence"/>
</dbReference>
<protein>
    <recommendedName>
        <fullName evidence="2">carbonic anhydrase</fullName>
        <ecNumber evidence="2">4.2.1.1</ecNumber>
    </recommendedName>
</protein>
<dbReference type="SMART" id="SM01057">
    <property type="entry name" value="Carb_anhydrase"/>
    <property type="match status" value="1"/>
</dbReference>
<dbReference type="PANTHER" id="PTHR18952:SF265">
    <property type="entry name" value="CARBONIC ANHYDRASE"/>
    <property type="match status" value="1"/>
</dbReference>
<proteinExistence type="inferred from homology"/>
<dbReference type="AlphaFoldDB" id="A0A816FG90"/>
<evidence type="ECO:0000256" key="6">
    <source>
        <dbReference type="ARBA" id="ARBA00048348"/>
    </source>
</evidence>
<dbReference type="Proteomes" id="UP000681720">
    <property type="component" value="Unassembled WGS sequence"/>
</dbReference>
<keyword evidence="5" id="KW-0456">Lyase</keyword>
<dbReference type="InterPro" id="IPR001148">
    <property type="entry name" value="CA_dom"/>
</dbReference>
<dbReference type="EMBL" id="CAJNRF010004500">
    <property type="protein sequence ID" value="CAF2060525.1"/>
    <property type="molecule type" value="Genomic_DNA"/>
</dbReference>
<evidence type="ECO:0000313" key="8">
    <source>
        <dbReference type="EMBL" id="CAF1393731.1"/>
    </source>
</evidence>
<dbReference type="GO" id="GO:0004089">
    <property type="term" value="F:carbonate dehydratase activity"/>
    <property type="evidence" value="ECO:0007669"/>
    <property type="project" value="UniProtKB-EC"/>
</dbReference>
<dbReference type="PANTHER" id="PTHR18952">
    <property type="entry name" value="CARBONIC ANHYDRASE"/>
    <property type="match status" value="1"/>
</dbReference>
<dbReference type="EMBL" id="CAJNOW010017885">
    <property type="protein sequence ID" value="CAF1661189.1"/>
    <property type="molecule type" value="Genomic_DNA"/>
</dbReference>
<evidence type="ECO:0000256" key="5">
    <source>
        <dbReference type="ARBA" id="ARBA00023239"/>
    </source>
</evidence>
<dbReference type="Proteomes" id="UP000681967">
    <property type="component" value="Unassembled WGS sequence"/>
</dbReference>
<evidence type="ECO:0000256" key="2">
    <source>
        <dbReference type="ARBA" id="ARBA00012925"/>
    </source>
</evidence>
<accession>A0A816FG90</accession>
<evidence type="ECO:0000256" key="3">
    <source>
        <dbReference type="ARBA" id="ARBA00022723"/>
    </source>
</evidence>
<evidence type="ECO:0000313" key="19">
    <source>
        <dbReference type="Proteomes" id="UP000663866"/>
    </source>
</evidence>
<evidence type="ECO:0000313" key="13">
    <source>
        <dbReference type="EMBL" id="CAF3747434.1"/>
    </source>
</evidence>
<evidence type="ECO:0000313" key="9">
    <source>
        <dbReference type="EMBL" id="CAF1661189.1"/>
    </source>
</evidence>
<dbReference type="CDD" id="cd00326">
    <property type="entry name" value="alpha_CA"/>
    <property type="match status" value="1"/>
</dbReference>
<evidence type="ECO:0000313" key="18">
    <source>
        <dbReference type="Proteomes" id="UP000663834"/>
    </source>
</evidence>
<evidence type="ECO:0000256" key="4">
    <source>
        <dbReference type="ARBA" id="ARBA00022833"/>
    </source>
</evidence>
<organism evidence="9 18">
    <name type="scientific">Rotaria magnacalcarata</name>
    <dbReference type="NCBI Taxonomy" id="392030"/>
    <lineage>
        <taxon>Eukaryota</taxon>
        <taxon>Metazoa</taxon>
        <taxon>Spiralia</taxon>
        <taxon>Gnathifera</taxon>
        <taxon>Rotifera</taxon>
        <taxon>Eurotatoria</taxon>
        <taxon>Bdelloidea</taxon>
        <taxon>Philodinida</taxon>
        <taxon>Philodinidae</taxon>
        <taxon>Rotaria</taxon>
    </lineage>
</organism>
<gene>
    <name evidence="14" type="ORF">BYL167_LOCUS3400</name>
    <name evidence="8" type="ORF">CJN711_LOCUS21598</name>
    <name evidence="17" type="ORF">GIL414_LOCUS47188</name>
    <name evidence="9" type="ORF">KQP761_LOCUS32090</name>
    <name evidence="12" type="ORF">MBJ925_LOCUS34947</name>
    <name evidence="15" type="ORF">OVN521_LOCUS37472</name>
    <name evidence="16" type="ORF">SMN809_LOCUS43646</name>
    <name evidence="13" type="ORF">UXM345_LOCUS1802</name>
    <name evidence="10" type="ORF">WKI299_LOCUS12040</name>
    <name evidence="11" type="ORF">XDN619_LOCUS17025</name>
</gene>
<keyword evidence="3" id="KW-0479">Metal-binding</keyword>
<evidence type="ECO:0000256" key="1">
    <source>
        <dbReference type="ARBA" id="ARBA00010718"/>
    </source>
</evidence>
<dbReference type="Proteomes" id="UP000663887">
    <property type="component" value="Unassembled WGS sequence"/>
</dbReference>
<dbReference type="SUPFAM" id="SSF51069">
    <property type="entry name" value="Carbonic anhydrase"/>
    <property type="match status" value="1"/>
</dbReference>
<comment type="similarity">
    <text evidence="1">Belongs to the alpha-carbonic anhydrase family.</text>
</comment>
<dbReference type="PROSITE" id="PS51144">
    <property type="entry name" value="ALPHA_CA_2"/>
    <property type="match status" value="1"/>
</dbReference>
<dbReference type="EMBL" id="CAJOBF010000102">
    <property type="protein sequence ID" value="CAF3747434.1"/>
    <property type="molecule type" value="Genomic_DNA"/>
</dbReference>
<dbReference type="EC" id="4.2.1.1" evidence="2"/>
<dbReference type="Proteomes" id="UP000663842">
    <property type="component" value="Unassembled WGS sequence"/>
</dbReference>
<dbReference type="InterPro" id="IPR036398">
    <property type="entry name" value="CA_dom_sf"/>
</dbReference>
<dbReference type="Proteomes" id="UP000663856">
    <property type="component" value="Unassembled WGS sequence"/>
</dbReference>
<keyword evidence="19" id="KW-1185">Reference proteome</keyword>
<evidence type="ECO:0000313" key="15">
    <source>
        <dbReference type="EMBL" id="CAF4443959.1"/>
    </source>
</evidence>
<dbReference type="GO" id="GO:0008270">
    <property type="term" value="F:zinc ion binding"/>
    <property type="evidence" value="ECO:0007669"/>
    <property type="project" value="InterPro"/>
</dbReference>
<dbReference type="Proteomes" id="UP000663834">
    <property type="component" value="Unassembled WGS sequence"/>
</dbReference>
<evidence type="ECO:0000313" key="16">
    <source>
        <dbReference type="EMBL" id="CAF4716019.1"/>
    </source>
</evidence>
<dbReference type="Gene3D" id="3.10.200.10">
    <property type="entry name" value="Alpha carbonic anhydrase"/>
    <property type="match status" value="1"/>
</dbReference>
<dbReference type="Proteomes" id="UP000663866">
    <property type="component" value="Unassembled WGS sequence"/>
</dbReference>
<dbReference type="Proteomes" id="UP000663824">
    <property type="component" value="Unassembled WGS sequence"/>
</dbReference>
<reference evidence="9" key="1">
    <citation type="submission" date="2021-02" db="EMBL/GenBank/DDBJ databases">
        <authorList>
            <person name="Nowell W R."/>
        </authorList>
    </citation>
    <scope>NUCLEOTIDE SEQUENCE</scope>
</reference>
<comment type="caution">
    <text evidence="9">The sequence shown here is derived from an EMBL/GenBank/DDBJ whole genome shotgun (WGS) entry which is preliminary data.</text>
</comment>
<dbReference type="InterPro" id="IPR023561">
    <property type="entry name" value="Carbonic_anhydrase_a-class"/>
</dbReference>
<dbReference type="OrthoDB" id="429145at2759"/>